<gene>
    <name evidence="4" type="ORF">AMC99_01606</name>
</gene>
<organism evidence="4 5">
    <name type="scientific">Altererythrobacter epoxidivorans</name>
    <dbReference type="NCBI Taxonomy" id="361183"/>
    <lineage>
        <taxon>Bacteria</taxon>
        <taxon>Pseudomonadati</taxon>
        <taxon>Pseudomonadota</taxon>
        <taxon>Alphaproteobacteria</taxon>
        <taxon>Sphingomonadales</taxon>
        <taxon>Erythrobacteraceae</taxon>
        <taxon>Altererythrobacter</taxon>
    </lineage>
</organism>
<evidence type="ECO:0000259" key="3">
    <source>
        <dbReference type="PROSITE" id="PS51186"/>
    </source>
</evidence>
<proteinExistence type="predicted"/>
<dbReference type="PANTHER" id="PTHR43420">
    <property type="entry name" value="ACETYLTRANSFERASE"/>
    <property type="match status" value="1"/>
</dbReference>
<dbReference type="PATRIC" id="fig|361183.4.peg.1578"/>
<accession>A0A0M4LVL8</accession>
<keyword evidence="5" id="KW-1185">Reference proteome</keyword>
<dbReference type="Gene3D" id="3.40.630.30">
    <property type="match status" value="1"/>
</dbReference>
<keyword evidence="1 4" id="KW-0808">Transferase</keyword>
<protein>
    <submittedName>
        <fullName evidence="4">Ribosomal-protein-S18p-alanine acetyltransferase</fullName>
        <ecNumber evidence="4">2.3.1.-</ecNumber>
    </submittedName>
</protein>
<sequence>MMQADLIDRIMEVMECAFDARWGEAWNRRQVSDALTLPFTHALLIDAEGEEVTDRCEKAVGFTLSRHVLDEEELLLIAVAPSARGKGLGRKLLDLLAERSKGRGVSRIFLEMRSNNPAEHLYRSFGFEPIGKRPDYYLTAEGSRLDAITFGYSV</sequence>
<dbReference type="CDD" id="cd04301">
    <property type="entry name" value="NAT_SF"/>
    <property type="match status" value="1"/>
</dbReference>
<dbReference type="InterPro" id="IPR000182">
    <property type="entry name" value="GNAT_dom"/>
</dbReference>
<dbReference type="InterPro" id="IPR050680">
    <property type="entry name" value="YpeA/RimI_acetyltransf"/>
</dbReference>
<dbReference type="Proteomes" id="UP000057938">
    <property type="component" value="Chromosome"/>
</dbReference>
<keyword evidence="2 4" id="KW-0012">Acyltransferase</keyword>
<dbReference type="SUPFAM" id="SSF55729">
    <property type="entry name" value="Acyl-CoA N-acyltransferases (Nat)"/>
    <property type="match status" value="1"/>
</dbReference>
<dbReference type="Pfam" id="PF00583">
    <property type="entry name" value="Acetyltransf_1"/>
    <property type="match status" value="1"/>
</dbReference>
<name>A0A0M4LVL8_9SPHN</name>
<dbReference type="STRING" id="361183.AMC99_01606"/>
<dbReference type="PANTHER" id="PTHR43420:SF12">
    <property type="entry name" value="N-ACETYLTRANSFERASE DOMAIN-CONTAINING PROTEIN"/>
    <property type="match status" value="1"/>
</dbReference>
<evidence type="ECO:0000313" key="4">
    <source>
        <dbReference type="EMBL" id="ALE16897.1"/>
    </source>
</evidence>
<evidence type="ECO:0000256" key="2">
    <source>
        <dbReference type="ARBA" id="ARBA00023315"/>
    </source>
</evidence>
<dbReference type="EC" id="2.3.1.-" evidence="4"/>
<dbReference type="EMBL" id="CP012669">
    <property type="protein sequence ID" value="ALE16897.1"/>
    <property type="molecule type" value="Genomic_DNA"/>
</dbReference>
<dbReference type="InterPro" id="IPR016181">
    <property type="entry name" value="Acyl_CoA_acyltransferase"/>
</dbReference>
<evidence type="ECO:0000313" key="5">
    <source>
        <dbReference type="Proteomes" id="UP000057938"/>
    </source>
</evidence>
<evidence type="ECO:0000256" key="1">
    <source>
        <dbReference type="ARBA" id="ARBA00022679"/>
    </source>
</evidence>
<dbReference type="PROSITE" id="PS51186">
    <property type="entry name" value="GNAT"/>
    <property type="match status" value="1"/>
</dbReference>
<dbReference type="GO" id="GO:0016747">
    <property type="term" value="F:acyltransferase activity, transferring groups other than amino-acyl groups"/>
    <property type="evidence" value="ECO:0007669"/>
    <property type="project" value="InterPro"/>
</dbReference>
<feature type="domain" description="N-acetyltransferase" evidence="3">
    <location>
        <begin position="1"/>
        <end position="154"/>
    </location>
</feature>
<reference evidence="4 5" key="1">
    <citation type="submission" date="2015-09" db="EMBL/GenBank/DDBJ databases">
        <title>Complete genome sequence of a benzo[a]pyrene-degrading bacterium Altererythrobacter epoxidivorans CGMCC 1.7731T.</title>
        <authorList>
            <person name="Li Z."/>
            <person name="Cheng H."/>
            <person name="Huo Y."/>
            <person name="Xu X."/>
        </authorList>
    </citation>
    <scope>NUCLEOTIDE SEQUENCE [LARGE SCALE GENOMIC DNA]</scope>
    <source>
        <strain evidence="4 5">CGMCC 1.7731</strain>
    </source>
</reference>
<dbReference type="KEGG" id="aep:AMC99_01606"/>
<dbReference type="AlphaFoldDB" id="A0A0M4LVL8"/>